<gene>
    <name evidence="9" type="ORF">FC770_12230</name>
</gene>
<evidence type="ECO:0008006" key="11">
    <source>
        <dbReference type="Google" id="ProtNLM"/>
    </source>
</evidence>
<dbReference type="GO" id="GO:0005576">
    <property type="term" value="C:extracellular region"/>
    <property type="evidence" value="ECO:0007669"/>
    <property type="project" value="UniProtKB-SubCell"/>
</dbReference>
<evidence type="ECO:0000256" key="2">
    <source>
        <dbReference type="ARBA" id="ARBA00022525"/>
    </source>
</evidence>
<reference evidence="9 10" key="1">
    <citation type="submission" date="2019-04" db="EMBL/GenBank/DDBJ databases">
        <authorList>
            <person name="Dong K."/>
        </authorList>
    </citation>
    <scope>NUCLEOTIDE SEQUENCE [LARGE SCALE GENOMIC DNA]</scope>
    <source>
        <strain evidence="10">dk3543</strain>
    </source>
</reference>
<comment type="subcellular location">
    <subcellularLocation>
        <location evidence="1">Secreted</location>
    </subcellularLocation>
</comment>
<evidence type="ECO:0000256" key="3">
    <source>
        <dbReference type="ARBA" id="ARBA00022651"/>
    </source>
</evidence>
<dbReference type="PANTHER" id="PTHR38050:SF2">
    <property type="entry name" value="FERULOYL ESTERASE C-RELATED"/>
    <property type="match status" value="1"/>
</dbReference>
<evidence type="ECO:0000256" key="4">
    <source>
        <dbReference type="ARBA" id="ARBA00022729"/>
    </source>
</evidence>
<dbReference type="OrthoDB" id="9767239at2"/>
<dbReference type="SUPFAM" id="SSF53474">
    <property type="entry name" value="alpha/beta-Hydrolases"/>
    <property type="match status" value="1"/>
</dbReference>
<keyword evidence="3" id="KW-0858">Xylan degradation</keyword>
<dbReference type="AlphaFoldDB" id="A0A4V5TJZ7"/>
<dbReference type="EMBL" id="SZPY01000003">
    <property type="protein sequence ID" value="TKI61543.1"/>
    <property type="molecule type" value="Genomic_DNA"/>
</dbReference>
<evidence type="ECO:0000256" key="5">
    <source>
        <dbReference type="ARBA" id="ARBA00022801"/>
    </source>
</evidence>
<comment type="caution">
    <text evidence="9">The sequence shown here is derived from an EMBL/GenBank/DDBJ whole genome shotgun (WGS) entry which is preliminary data.</text>
</comment>
<keyword evidence="6" id="KW-0119">Carbohydrate metabolism</keyword>
<evidence type="ECO:0000256" key="7">
    <source>
        <dbReference type="ARBA" id="ARBA00023326"/>
    </source>
</evidence>
<keyword evidence="4" id="KW-0732">Signal</keyword>
<dbReference type="Proteomes" id="UP000307808">
    <property type="component" value="Unassembled WGS sequence"/>
</dbReference>
<dbReference type="PANTHER" id="PTHR38050">
    <property type="match status" value="1"/>
</dbReference>
<feature type="compositionally biased region" description="Basic residues" evidence="8">
    <location>
        <begin position="1"/>
        <end position="14"/>
    </location>
</feature>
<evidence type="ECO:0000256" key="1">
    <source>
        <dbReference type="ARBA" id="ARBA00004613"/>
    </source>
</evidence>
<evidence type="ECO:0000313" key="10">
    <source>
        <dbReference type="Proteomes" id="UP000307808"/>
    </source>
</evidence>
<dbReference type="InterPro" id="IPR043595">
    <property type="entry name" value="FaeB/C/D"/>
</dbReference>
<evidence type="ECO:0000256" key="6">
    <source>
        <dbReference type="ARBA" id="ARBA00023277"/>
    </source>
</evidence>
<name>A0A4V5TJZ7_9ACTN</name>
<proteinExistence type="predicted"/>
<keyword evidence="7" id="KW-0624">Polysaccharide degradation</keyword>
<protein>
    <recommendedName>
        <fullName evidence="11">Polyhydroxybutyrate depolymerase</fullName>
    </recommendedName>
</protein>
<dbReference type="Gene3D" id="3.40.50.1820">
    <property type="entry name" value="alpha/beta hydrolase"/>
    <property type="match status" value="1"/>
</dbReference>
<sequence length="480" mass="50707">MPLWRRRGGAKRSARGPSRGSIPRTPTQLLWGVTRGPSPAPSIERSLVVLRSRSPLLHRVHLVVAIAPVAALMACSGGGQEGDAPLPREDGLHTMTVADEERTYWLDLPSDYDPEASALPLVLALHGTGGSHERWLDDTYNLKAAVGEDAVLVYPDALVSSAGTRQWVTDRDVPFIDALLDHLPDRVTFDPDRILVTGQSSGAGMSHEIGCQLGDRVRAVAPQAGVLMSTECTGSVAVIQVQGTGDPVVPIGLATSTNTFWAKYNGLDAGVSEPGLDEHCVSRTAEADHPYPVLWCTHNEGTGVGRDGHKWPSFAGKAIWEAFAALPDASPTSAAPTGGGNANAAVDSDTTATFTLRFPEDWPSTPVQGAVVAYAPGEVTPTTAPLAFMTMSFAPGDAVPGGEVTYEVPVSWTQFGAGGVQFPGTYTLMVTMHTENGGYPIPVPEMDLWVTTEYELTGRDEPIAIDGVLDLTPISGDTGL</sequence>
<dbReference type="InterPro" id="IPR029058">
    <property type="entry name" value="AB_hydrolase_fold"/>
</dbReference>
<organism evidence="9 10">
    <name type="scientific">Nocardioides jishulii</name>
    <dbReference type="NCBI Taxonomy" id="2575440"/>
    <lineage>
        <taxon>Bacteria</taxon>
        <taxon>Bacillati</taxon>
        <taxon>Actinomycetota</taxon>
        <taxon>Actinomycetes</taxon>
        <taxon>Propionibacteriales</taxon>
        <taxon>Nocardioidaceae</taxon>
        <taxon>Nocardioides</taxon>
    </lineage>
</organism>
<keyword evidence="5" id="KW-0378">Hydrolase</keyword>
<evidence type="ECO:0000256" key="8">
    <source>
        <dbReference type="SAM" id="MobiDB-lite"/>
    </source>
</evidence>
<keyword evidence="2" id="KW-0964">Secreted</keyword>
<accession>A0A4V5TJZ7</accession>
<dbReference type="GO" id="GO:0030600">
    <property type="term" value="F:feruloyl esterase activity"/>
    <property type="evidence" value="ECO:0007669"/>
    <property type="project" value="InterPro"/>
</dbReference>
<feature type="region of interest" description="Disordered" evidence="8">
    <location>
        <begin position="1"/>
        <end position="37"/>
    </location>
</feature>
<evidence type="ECO:0000313" key="9">
    <source>
        <dbReference type="EMBL" id="TKI61543.1"/>
    </source>
</evidence>
<keyword evidence="10" id="KW-1185">Reference proteome</keyword>
<dbReference type="GO" id="GO:0045493">
    <property type="term" value="P:xylan catabolic process"/>
    <property type="evidence" value="ECO:0007669"/>
    <property type="project" value="UniProtKB-KW"/>
</dbReference>